<keyword evidence="8" id="KW-1185">Reference proteome</keyword>
<comment type="caution">
    <text evidence="3">Lacks conserved residue(s) required for the propagation of feature annotation.</text>
</comment>
<dbReference type="InterPro" id="IPR003582">
    <property type="entry name" value="ShKT_dom"/>
</dbReference>
<protein>
    <recommendedName>
        <fullName evidence="6">ShKT domain-containing protein</fullName>
    </recommendedName>
</protein>
<reference evidence="7 8" key="1">
    <citation type="submission" date="2023-08" db="EMBL/GenBank/DDBJ databases">
        <title>A Necator americanus chromosomal reference genome.</title>
        <authorList>
            <person name="Ilik V."/>
            <person name="Petrzelkova K.J."/>
            <person name="Pardy F."/>
            <person name="Fuh T."/>
            <person name="Niatou-Singa F.S."/>
            <person name="Gouil Q."/>
            <person name="Baker L."/>
            <person name="Ritchie M.E."/>
            <person name="Jex A.R."/>
            <person name="Gazzola D."/>
            <person name="Li H."/>
            <person name="Toshio Fujiwara R."/>
            <person name="Zhan B."/>
            <person name="Aroian R.V."/>
            <person name="Pafco B."/>
            <person name="Schwarz E.M."/>
        </authorList>
    </citation>
    <scope>NUCLEOTIDE SEQUENCE [LARGE SCALE GENOMIC DNA]</scope>
    <source>
        <strain evidence="7 8">Aroian</strain>
        <tissue evidence="7">Whole animal</tissue>
    </source>
</reference>
<dbReference type="Proteomes" id="UP001303046">
    <property type="component" value="Unassembled WGS sequence"/>
</dbReference>
<evidence type="ECO:0000313" key="8">
    <source>
        <dbReference type="Proteomes" id="UP001303046"/>
    </source>
</evidence>
<feature type="region of interest" description="Disordered" evidence="4">
    <location>
        <begin position="470"/>
        <end position="535"/>
    </location>
</feature>
<dbReference type="Pfam" id="PF01549">
    <property type="entry name" value="ShK"/>
    <property type="match status" value="1"/>
</dbReference>
<feature type="disulfide bond" evidence="3">
    <location>
        <begin position="701"/>
        <end position="735"/>
    </location>
</feature>
<evidence type="ECO:0000256" key="3">
    <source>
        <dbReference type="PROSITE-ProRule" id="PRU01005"/>
    </source>
</evidence>
<organism evidence="7 8">
    <name type="scientific">Necator americanus</name>
    <name type="common">Human hookworm</name>
    <dbReference type="NCBI Taxonomy" id="51031"/>
    <lineage>
        <taxon>Eukaryota</taxon>
        <taxon>Metazoa</taxon>
        <taxon>Ecdysozoa</taxon>
        <taxon>Nematoda</taxon>
        <taxon>Chromadorea</taxon>
        <taxon>Rhabditida</taxon>
        <taxon>Rhabditina</taxon>
        <taxon>Rhabditomorpha</taxon>
        <taxon>Strongyloidea</taxon>
        <taxon>Ancylostomatidae</taxon>
        <taxon>Bunostominae</taxon>
        <taxon>Necator</taxon>
    </lineage>
</organism>
<keyword evidence="1" id="KW-0433">Leucine-rich repeat</keyword>
<dbReference type="PANTHER" id="PTHR24366:SF96">
    <property type="entry name" value="LEUCINE RICH REPEAT CONTAINING 53"/>
    <property type="match status" value="1"/>
</dbReference>
<comment type="caution">
    <text evidence="7">The sequence shown here is derived from an EMBL/GenBank/DDBJ whole genome shotgun (WGS) entry which is preliminary data.</text>
</comment>
<keyword evidence="2" id="KW-0677">Repeat</keyword>
<keyword evidence="5" id="KW-0732">Signal</keyword>
<gene>
    <name evidence="7" type="primary">Necator_chrII.g4927</name>
    <name evidence="7" type="ORF">RB195_017135</name>
</gene>
<evidence type="ECO:0000256" key="4">
    <source>
        <dbReference type="SAM" id="MobiDB-lite"/>
    </source>
</evidence>
<dbReference type="SMART" id="SM00254">
    <property type="entry name" value="ShKT"/>
    <property type="match status" value="1"/>
</dbReference>
<keyword evidence="3" id="KW-1015">Disulfide bond</keyword>
<dbReference type="PANTHER" id="PTHR24366">
    <property type="entry name" value="IG(IMMUNOGLOBULIN) AND LRR(LEUCINE RICH REPEAT) DOMAINS"/>
    <property type="match status" value="1"/>
</dbReference>
<evidence type="ECO:0000259" key="6">
    <source>
        <dbReference type="PROSITE" id="PS51670"/>
    </source>
</evidence>
<feature type="domain" description="ShKT" evidence="6">
    <location>
        <begin position="701"/>
        <end position="735"/>
    </location>
</feature>
<dbReference type="EMBL" id="JAVFWL010000002">
    <property type="protein sequence ID" value="KAK6733193.1"/>
    <property type="molecule type" value="Genomic_DNA"/>
</dbReference>
<feature type="compositionally biased region" description="Low complexity" evidence="4">
    <location>
        <begin position="393"/>
        <end position="418"/>
    </location>
</feature>
<evidence type="ECO:0000256" key="5">
    <source>
        <dbReference type="SAM" id="SignalP"/>
    </source>
</evidence>
<proteinExistence type="predicted"/>
<feature type="compositionally biased region" description="Basic and acidic residues" evidence="4">
    <location>
        <begin position="641"/>
        <end position="655"/>
    </location>
</feature>
<name>A0ABR1C6A6_NECAM</name>
<feature type="region of interest" description="Disordered" evidence="4">
    <location>
        <begin position="164"/>
        <end position="183"/>
    </location>
</feature>
<feature type="signal peptide" evidence="5">
    <location>
        <begin position="1"/>
        <end position="16"/>
    </location>
</feature>
<evidence type="ECO:0000256" key="2">
    <source>
        <dbReference type="ARBA" id="ARBA00022737"/>
    </source>
</evidence>
<evidence type="ECO:0000313" key="7">
    <source>
        <dbReference type="EMBL" id="KAK6733193.1"/>
    </source>
</evidence>
<feature type="region of interest" description="Disordered" evidence="4">
    <location>
        <begin position="641"/>
        <end position="667"/>
    </location>
</feature>
<evidence type="ECO:0000256" key="1">
    <source>
        <dbReference type="ARBA" id="ARBA00022614"/>
    </source>
</evidence>
<feature type="compositionally biased region" description="Low complexity" evidence="4">
    <location>
        <begin position="227"/>
        <end position="338"/>
    </location>
</feature>
<feature type="region of interest" description="Disordered" evidence="4">
    <location>
        <begin position="393"/>
        <end position="419"/>
    </location>
</feature>
<accession>A0ABR1C6A6</accession>
<feature type="chain" id="PRO_5046539093" description="ShKT domain-containing protein" evidence="5">
    <location>
        <begin position="17"/>
        <end position="739"/>
    </location>
</feature>
<feature type="region of interest" description="Disordered" evidence="4">
    <location>
        <begin position="220"/>
        <end position="338"/>
    </location>
</feature>
<dbReference type="PROSITE" id="PS51670">
    <property type="entry name" value="SHKT"/>
    <property type="match status" value="1"/>
</dbReference>
<sequence>MRLLLISSILWVTSRTMKKPDLYVWLEQNSYICDLSLFGNSLPHFLSPDESKQFACDCGDPLISRAACARRSNEMPNCHEIPDLCMREYAILFTETGDRLAQPFTTRATTTTTEPSTTVTEFIITNPPIVQRRSLFRQFQRQPIPPRRPSARREFVFRNRVPNRFPLTRQPPRQRTRPLPRLLPSSRFRTRQRVQQQPQQLNRRISVNFFAAGRQSFNRGRRPIIPRRPTTTTTTSTTTTTTSTTTTTTPTTTPTTTTTTKATTTTQTTTPSTTTPTTTTTEKTTTTTKPTTTTTKATTTTTPKPTTTTRTTTRPTTTTRKSTTTSTTPKRTTTTTATTPRTTTNIAEVIKISKTELLIAELTNRLRAIGNKEPEHPFMGLEELFLSRRKSTTTTATTTATTTTTASTTQATTTTPKTTKMHEVVDDEVRKESKITSAEINTREQLARIEATIQSGPVKMPELTLTSNVAAATGAETKEKDEKKNEDTGENQMEMTPSGDRNRKETTVLDDPVQTRGSPTVEGKSTAKDETGAVPGQKMTKTEITKISSMNQEEAIEFIRKKLEQLEVRFMETFERGAAPTVKESRKPDDLVASDDEVVNIRRQSRLDSRRRNADPEITSAGTFLESLDKVETILKAVDSKPEEGHKTNEKKTKVVEGSGNETPNPETVTVTYTVTESEPYTSVEMLTNEPETSTLRSKGCTDTHELCPTWKTAKLCSTSPTFMYKFCQEACGFCSQRE</sequence>
<feature type="compositionally biased region" description="Basic and acidic residues" evidence="4">
    <location>
        <begin position="476"/>
        <end position="487"/>
    </location>
</feature>